<dbReference type="Pfam" id="PF00440">
    <property type="entry name" value="TetR_N"/>
    <property type="match status" value="1"/>
</dbReference>
<gene>
    <name evidence="4" type="ORF">ACFS6H_06050</name>
</gene>
<accession>A0ABW6A6H2</accession>
<name>A0ABW6A6H2_9BACT</name>
<keyword evidence="5" id="KW-1185">Reference proteome</keyword>
<evidence type="ECO:0000259" key="3">
    <source>
        <dbReference type="PROSITE" id="PS50977"/>
    </source>
</evidence>
<organism evidence="4 5">
    <name type="scientific">Terrimonas rubra</name>
    <dbReference type="NCBI Taxonomy" id="1035890"/>
    <lineage>
        <taxon>Bacteria</taxon>
        <taxon>Pseudomonadati</taxon>
        <taxon>Bacteroidota</taxon>
        <taxon>Chitinophagia</taxon>
        <taxon>Chitinophagales</taxon>
        <taxon>Chitinophagaceae</taxon>
        <taxon>Terrimonas</taxon>
    </lineage>
</organism>
<dbReference type="PROSITE" id="PS50977">
    <property type="entry name" value="HTH_TETR_2"/>
    <property type="match status" value="1"/>
</dbReference>
<evidence type="ECO:0000256" key="1">
    <source>
        <dbReference type="ARBA" id="ARBA00023125"/>
    </source>
</evidence>
<dbReference type="SUPFAM" id="SSF46689">
    <property type="entry name" value="Homeodomain-like"/>
    <property type="match status" value="1"/>
</dbReference>
<dbReference type="InterPro" id="IPR009057">
    <property type="entry name" value="Homeodomain-like_sf"/>
</dbReference>
<comment type="caution">
    <text evidence="4">The sequence shown here is derived from an EMBL/GenBank/DDBJ whole genome shotgun (WGS) entry which is preliminary data.</text>
</comment>
<feature type="DNA-binding region" description="H-T-H motif" evidence="2">
    <location>
        <begin position="29"/>
        <end position="48"/>
    </location>
</feature>
<dbReference type="Proteomes" id="UP001597511">
    <property type="component" value="Unassembled WGS sequence"/>
</dbReference>
<feature type="domain" description="HTH tetR-type" evidence="3">
    <location>
        <begin position="6"/>
        <end position="66"/>
    </location>
</feature>
<dbReference type="RefSeq" id="WP_386096288.1">
    <property type="nucleotide sequence ID" value="NZ_JBHUOZ010000001.1"/>
</dbReference>
<dbReference type="InterPro" id="IPR001647">
    <property type="entry name" value="HTH_TetR"/>
</dbReference>
<reference evidence="5" key="1">
    <citation type="journal article" date="2019" name="Int. J. Syst. Evol. Microbiol.">
        <title>The Global Catalogue of Microorganisms (GCM) 10K type strain sequencing project: providing services to taxonomists for standard genome sequencing and annotation.</title>
        <authorList>
            <consortium name="The Broad Institute Genomics Platform"/>
            <consortium name="The Broad Institute Genome Sequencing Center for Infectious Disease"/>
            <person name="Wu L."/>
            <person name="Ma J."/>
        </authorList>
    </citation>
    <scope>NUCLEOTIDE SEQUENCE [LARGE SCALE GENOMIC DNA]</scope>
    <source>
        <strain evidence="5">KCTC 23299</strain>
    </source>
</reference>
<proteinExistence type="predicted"/>
<evidence type="ECO:0000256" key="2">
    <source>
        <dbReference type="PROSITE-ProRule" id="PRU00335"/>
    </source>
</evidence>
<sequence>MSAKDKGTEELIKETAKRIFFAEGKFHATTQEIADAAGVNRTLLHYYFRSRDILLEKVIIEGQQEFKLKLSEKIDPNISFKEKVGEIIDIWMEHAKKYPYLDAYLASQIHNSEMVDNIHAKGRPDSKLVESFFAEMQVEMDKGTIPQMDPYQFLLNIISLVSYPLTMRPLLEKGLAVSKKSYSKLIAERKEAILKTLFRK</sequence>
<dbReference type="PRINTS" id="PR00455">
    <property type="entry name" value="HTHTETR"/>
</dbReference>
<keyword evidence="1 2" id="KW-0238">DNA-binding</keyword>
<dbReference type="EMBL" id="JBHUOZ010000001">
    <property type="protein sequence ID" value="MFD2919268.1"/>
    <property type="molecule type" value="Genomic_DNA"/>
</dbReference>
<evidence type="ECO:0000313" key="5">
    <source>
        <dbReference type="Proteomes" id="UP001597511"/>
    </source>
</evidence>
<evidence type="ECO:0000313" key="4">
    <source>
        <dbReference type="EMBL" id="MFD2919268.1"/>
    </source>
</evidence>
<dbReference type="Gene3D" id="1.10.357.10">
    <property type="entry name" value="Tetracycline Repressor, domain 2"/>
    <property type="match status" value="1"/>
</dbReference>
<protein>
    <submittedName>
        <fullName evidence="4">TetR/AcrR family transcriptional regulator</fullName>
    </submittedName>
</protein>